<comment type="caution">
    <text evidence="3">The sequence shown here is derived from an EMBL/GenBank/DDBJ whole genome shotgun (WGS) entry which is preliminary data.</text>
</comment>
<evidence type="ECO:0000313" key="4">
    <source>
        <dbReference type="Proteomes" id="UP001152562"/>
    </source>
</evidence>
<dbReference type="PANTHER" id="PTHR23022:SF135">
    <property type="entry name" value="SI:DKEY-77F5.3"/>
    <property type="match status" value="1"/>
</dbReference>
<sequence length="331" mass="38468">MASRNLDIVQRSKILVYHEEGFNIRQISEKLGITRNTVRLWIRRYEEEGHLQDRPRKRQQPYMIGEEDTRNMLAIYEAQPLTPTRFFAQKFNCSLRTVRRALEREGKISSKVIMTETNKAARLKFAREFRDYNFLNAIFVDEKSFLSSSPGRRHPLRTENIKYEPFNVNSKNKFARIVANMCGWMSTAGPGELNDLYGMSVNGESYVDLIRDSIIPTVCTVYPELPEIMIFQESSPLHTSNAVKSWFQNQSRVKVNLWPINSPDLNPFNYIWATMLQRWDNNNDRTREMLVTHCHNVWESIRGTDLCAGLIQSMKTRCDAVIAAHGAATTY</sequence>
<dbReference type="PANTHER" id="PTHR23022">
    <property type="entry name" value="TRANSPOSABLE ELEMENT-RELATED"/>
    <property type="match status" value="1"/>
</dbReference>
<dbReference type="EMBL" id="CALOZG010000004">
    <property type="protein sequence ID" value="CAH4023168.1"/>
    <property type="molecule type" value="Genomic_DNA"/>
</dbReference>
<evidence type="ECO:0000259" key="2">
    <source>
        <dbReference type="Pfam" id="PF13358"/>
    </source>
</evidence>
<dbReference type="InterPro" id="IPR009057">
    <property type="entry name" value="Homeodomain-like_sf"/>
</dbReference>
<organism evidence="3 4">
    <name type="scientific">Pieris brassicae</name>
    <name type="common">White butterfly</name>
    <name type="synonym">Large white butterfly</name>
    <dbReference type="NCBI Taxonomy" id="7116"/>
    <lineage>
        <taxon>Eukaryota</taxon>
        <taxon>Metazoa</taxon>
        <taxon>Ecdysozoa</taxon>
        <taxon>Arthropoda</taxon>
        <taxon>Hexapoda</taxon>
        <taxon>Insecta</taxon>
        <taxon>Pterygota</taxon>
        <taxon>Neoptera</taxon>
        <taxon>Endopterygota</taxon>
        <taxon>Lepidoptera</taxon>
        <taxon>Glossata</taxon>
        <taxon>Ditrysia</taxon>
        <taxon>Papilionoidea</taxon>
        <taxon>Pieridae</taxon>
        <taxon>Pierinae</taxon>
        <taxon>Pieris</taxon>
    </lineage>
</organism>
<dbReference type="Pfam" id="PF13384">
    <property type="entry name" value="HTH_23"/>
    <property type="match status" value="1"/>
</dbReference>
<proteinExistence type="predicted"/>
<comment type="subcellular location">
    <subcellularLocation>
        <location evidence="1">Nucleus</location>
    </subcellularLocation>
</comment>
<dbReference type="InterPro" id="IPR011991">
    <property type="entry name" value="ArsR-like_HTH"/>
</dbReference>
<dbReference type="InterPro" id="IPR038717">
    <property type="entry name" value="Tc1-like_DDE_dom"/>
</dbReference>
<gene>
    <name evidence="3" type="ORF">PIBRA_LOCUS4137</name>
</gene>
<dbReference type="Gene3D" id="1.10.10.10">
    <property type="entry name" value="Winged helix-like DNA-binding domain superfamily/Winged helix DNA-binding domain"/>
    <property type="match status" value="1"/>
</dbReference>
<dbReference type="Gene3D" id="3.30.420.10">
    <property type="entry name" value="Ribonuclease H-like superfamily/Ribonuclease H"/>
    <property type="match status" value="1"/>
</dbReference>
<protein>
    <recommendedName>
        <fullName evidence="2">Tc1-like transposase DDE domain-containing protein</fullName>
    </recommendedName>
</protein>
<feature type="domain" description="Tc1-like transposase DDE" evidence="2">
    <location>
        <begin position="179"/>
        <end position="282"/>
    </location>
</feature>
<dbReference type="GO" id="GO:0005634">
    <property type="term" value="C:nucleus"/>
    <property type="evidence" value="ECO:0007669"/>
    <property type="project" value="UniProtKB-SubCell"/>
</dbReference>
<dbReference type="CDD" id="cd00090">
    <property type="entry name" value="HTH_ARSR"/>
    <property type="match status" value="1"/>
</dbReference>
<dbReference type="InterPro" id="IPR036388">
    <property type="entry name" value="WH-like_DNA-bd_sf"/>
</dbReference>
<evidence type="ECO:0000313" key="3">
    <source>
        <dbReference type="EMBL" id="CAH4023168.1"/>
    </source>
</evidence>
<name>A0A9P0T8N6_PIEBR</name>
<dbReference type="Proteomes" id="UP001152562">
    <property type="component" value="Unassembled WGS sequence"/>
</dbReference>
<dbReference type="Pfam" id="PF13358">
    <property type="entry name" value="DDE_3"/>
    <property type="match status" value="1"/>
</dbReference>
<dbReference type="AlphaFoldDB" id="A0A9P0T8N6"/>
<dbReference type="SUPFAM" id="SSF46689">
    <property type="entry name" value="Homeodomain-like"/>
    <property type="match status" value="1"/>
</dbReference>
<dbReference type="GO" id="GO:0003676">
    <property type="term" value="F:nucleic acid binding"/>
    <property type="evidence" value="ECO:0007669"/>
    <property type="project" value="InterPro"/>
</dbReference>
<dbReference type="InterPro" id="IPR052338">
    <property type="entry name" value="Transposase_5"/>
</dbReference>
<reference evidence="3" key="1">
    <citation type="submission" date="2022-05" db="EMBL/GenBank/DDBJ databases">
        <authorList>
            <person name="Okamura Y."/>
        </authorList>
    </citation>
    <scope>NUCLEOTIDE SEQUENCE</scope>
</reference>
<dbReference type="InterPro" id="IPR036397">
    <property type="entry name" value="RNaseH_sf"/>
</dbReference>
<evidence type="ECO:0000256" key="1">
    <source>
        <dbReference type="ARBA" id="ARBA00004123"/>
    </source>
</evidence>
<accession>A0A9P0T8N6</accession>
<keyword evidence="4" id="KW-1185">Reference proteome</keyword>